<dbReference type="InterPro" id="IPR000719">
    <property type="entry name" value="Prot_kinase_dom"/>
</dbReference>
<comment type="similarity">
    <text evidence="15">Belongs to the protein kinase superfamily.</text>
</comment>
<dbReference type="GO" id="GO:0005524">
    <property type="term" value="F:ATP binding"/>
    <property type="evidence" value="ECO:0007669"/>
    <property type="project" value="UniProtKB-UniRule"/>
</dbReference>
<dbReference type="PROSITE" id="PS00107">
    <property type="entry name" value="PROTEIN_KINASE_ATP"/>
    <property type="match status" value="1"/>
</dbReference>
<dbReference type="Gene3D" id="1.10.510.10">
    <property type="entry name" value="Transferase(Phosphotransferase) domain 1"/>
    <property type="match status" value="1"/>
</dbReference>
<evidence type="ECO:0000256" key="6">
    <source>
        <dbReference type="ARBA" id="ARBA00022723"/>
    </source>
</evidence>
<name>A0A8K0NUW2_LADFU</name>
<keyword evidence="5" id="KW-0808">Transferase</keyword>
<feature type="region of interest" description="Disordered" evidence="16">
    <location>
        <begin position="22"/>
        <end position="61"/>
    </location>
</feature>
<keyword evidence="7 14" id="KW-0547">Nucleotide-binding</keyword>
<dbReference type="InterPro" id="IPR008271">
    <property type="entry name" value="Ser/Thr_kinase_AS"/>
</dbReference>
<organism evidence="18 19">
    <name type="scientific">Ladona fulva</name>
    <name type="common">Scarce chaser dragonfly</name>
    <name type="synonym">Libellula fulva</name>
    <dbReference type="NCBI Taxonomy" id="123851"/>
    <lineage>
        <taxon>Eukaryota</taxon>
        <taxon>Metazoa</taxon>
        <taxon>Ecdysozoa</taxon>
        <taxon>Arthropoda</taxon>
        <taxon>Hexapoda</taxon>
        <taxon>Insecta</taxon>
        <taxon>Pterygota</taxon>
        <taxon>Palaeoptera</taxon>
        <taxon>Odonata</taxon>
        <taxon>Epiprocta</taxon>
        <taxon>Anisoptera</taxon>
        <taxon>Libelluloidea</taxon>
        <taxon>Libellulidae</taxon>
        <taxon>Ladona</taxon>
    </lineage>
</organism>
<feature type="compositionally biased region" description="Polar residues" evidence="16">
    <location>
        <begin position="28"/>
        <end position="38"/>
    </location>
</feature>
<dbReference type="GO" id="GO:0007283">
    <property type="term" value="P:spermatogenesis"/>
    <property type="evidence" value="ECO:0007669"/>
    <property type="project" value="UniProtKB-KW"/>
</dbReference>
<feature type="compositionally biased region" description="Acidic residues" evidence="16">
    <location>
        <begin position="389"/>
        <end position="402"/>
    </location>
</feature>
<evidence type="ECO:0000256" key="3">
    <source>
        <dbReference type="ARBA" id="ARBA00022527"/>
    </source>
</evidence>
<dbReference type="GO" id="GO:0005737">
    <property type="term" value="C:cytoplasm"/>
    <property type="evidence" value="ECO:0007669"/>
    <property type="project" value="TreeGrafter"/>
</dbReference>
<accession>A0A8K0NUW2</accession>
<feature type="compositionally biased region" description="Basic and acidic residues" evidence="16">
    <location>
        <begin position="39"/>
        <end position="61"/>
    </location>
</feature>
<keyword evidence="10 14" id="KW-0067">ATP-binding</keyword>
<keyword evidence="4" id="KW-0597">Phosphoprotein</keyword>
<evidence type="ECO:0000256" key="9">
    <source>
        <dbReference type="ARBA" id="ARBA00022782"/>
    </source>
</evidence>
<keyword evidence="12" id="KW-0832">Ubl conjugation</keyword>
<feature type="domain" description="Protein kinase" evidence="17">
    <location>
        <begin position="74"/>
        <end position="328"/>
    </location>
</feature>
<evidence type="ECO:0000313" key="19">
    <source>
        <dbReference type="Proteomes" id="UP000792457"/>
    </source>
</evidence>
<evidence type="ECO:0000256" key="8">
    <source>
        <dbReference type="ARBA" id="ARBA00022777"/>
    </source>
</evidence>
<keyword evidence="6" id="KW-0479">Metal-binding</keyword>
<evidence type="ECO:0000256" key="13">
    <source>
        <dbReference type="ARBA" id="ARBA00022871"/>
    </source>
</evidence>
<keyword evidence="9" id="KW-0221">Differentiation</keyword>
<evidence type="ECO:0000256" key="16">
    <source>
        <dbReference type="SAM" id="MobiDB-lite"/>
    </source>
</evidence>
<reference evidence="18" key="1">
    <citation type="submission" date="2013-04" db="EMBL/GenBank/DDBJ databases">
        <authorList>
            <person name="Qu J."/>
            <person name="Murali S.C."/>
            <person name="Bandaranaike D."/>
            <person name="Bellair M."/>
            <person name="Blankenburg K."/>
            <person name="Chao H."/>
            <person name="Dinh H."/>
            <person name="Doddapaneni H."/>
            <person name="Downs B."/>
            <person name="Dugan-Rocha S."/>
            <person name="Elkadiri S."/>
            <person name="Gnanaolivu R.D."/>
            <person name="Hernandez B."/>
            <person name="Javaid M."/>
            <person name="Jayaseelan J.C."/>
            <person name="Lee S."/>
            <person name="Li M."/>
            <person name="Ming W."/>
            <person name="Munidasa M."/>
            <person name="Muniz J."/>
            <person name="Nguyen L."/>
            <person name="Ongeri F."/>
            <person name="Osuji N."/>
            <person name="Pu L.-L."/>
            <person name="Puazo M."/>
            <person name="Qu C."/>
            <person name="Quiroz J."/>
            <person name="Raj R."/>
            <person name="Weissenberger G."/>
            <person name="Xin Y."/>
            <person name="Zou X."/>
            <person name="Han Y."/>
            <person name="Richards S."/>
            <person name="Worley K."/>
            <person name="Muzny D."/>
            <person name="Gibbs R."/>
        </authorList>
    </citation>
    <scope>NUCLEOTIDE SEQUENCE</scope>
    <source>
        <strain evidence="18">Sampled in the wild</strain>
    </source>
</reference>
<keyword evidence="19" id="KW-1185">Reference proteome</keyword>
<dbReference type="Proteomes" id="UP000792457">
    <property type="component" value="Unassembled WGS sequence"/>
</dbReference>
<evidence type="ECO:0000256" key="10">
    <source>
        <dbReference type="ARBA" id="ARBA00022840"/>
    </source>
</evidence>
<evidence type="ECO:0000256" key="15">
    <source>
        <dbReference type="RuleBase" id="RU000304"/>
    </source>
</evidence>
<comment type="caution">
    <text evidence="18">The sequence shown here is derived from an EMBL/GenBank/DDBJ whole genome shotgun (WGS) entry which is preliminary data.</text>
</comment>
<dbReference type="EMBL" id="KZ308136">
    <property type="protein sequence ID" value="KAG8222547.1"/>
    <property type="molecule type" value="Genomic_DNA"/>
</dbReference>
<dbReference type="Pfam" id="PF00069">
    <property type="entry name" value="Pkinase"/>
    <property type="match status" value="1"/>
</dbReference>
<dbReference type="PROSITE" id="PS50011">
    <property type="entry name" value="PROTEIN_KINASE_DOM"/>
    <property type="match status" value="1"/>
</dbReference>
<evidence type="ECO:0000256" key="1">
    <source>
        <dbReference type="ARBA" id="ARBA00001946"/>
    </source>
</evidence>
<dbReference type="SMART" id="SM00220">
    <property type="entry name" value="S_TKc"/>
    <property type="match status" value="1"/>
</dbReference>
<dbReference type="GO" id="GO:0035556">
    <property type="term" value="P:intracellular signal transduction"/>
    <property type="evidence" value="ECO:0007669"/>
    <property type="project" value="TreeGrafter"/>
</dbReference>
<dbReference type="PANTHER" id="PTHR24346:SF102">
    <property type="entry name" value="TESTIS-SPECIFIC SERINE_THREONINE-PROTEIN KINASE 1"/>
    <property type="match status" value="1"/>
</dbReference>
<dbReference type="FunFam" id="1.10.510.10:FF:000658">
    <property type="entry name" value="Protein CBG12184"/>
    <property type="match status" value="1"/>
</dbReference>
<dbReference type="GO" id="GO:0030154">
    <property type="term" value="P:cell differentiation"/>
    <property type="evidence" value="ECO:0007669"/>
    <property type="project" value="UniProtKB-KW"/>
</dbReference>
<evidence type="ECO:0000256" key="14">
    <source>
        <dbReference type="PROSITE-ProRule" id="PRU10141"/>
    </source>
</evidence>
<dbReference type="GO" id="GO:0000287">
    <property type="term" value="F:magnesium ion binding"/>
    <property type="evidence" value="ECO:0007669"/>
    <property type="project" value="UniProtKB-ARBA"/>
</dbReference>
<dbReference type="CDD" id="cd14162">
    <property type="entry name" value="STKc_TSSK4-like"/>
    <property type="match status" value="1"/>
</dbReference>
<feature type="region of interest" description="Disordered" evidence="16">
    <location>
        <begin position="372"/>
        <end position="418"/>
    </location>
</feature>
<keyword evidence="11" id="KW-0460">Magnesium</keyword>
<gene>
    <name evidence="18" type="ORF">J437_LFUL004583</name>
</gene>
<evidence type="ECO:0000256" key="5">
    <source>
        <dbReference type="ARBA" id="ARBA00022679"/>
    </source>
</evidence>
<reference evidence="18" key="2">
    <citation type="submission" date="2017-10" db="EMBL/GenBank/DDBJ databases">
        <title>Ladona fulva Genome sequencing and assembly.</title>
        <authorList>
            <person name="Murali S."/>
            <person name="Richards S."/>
            <person name="Bandaranaike D."/>
            <person name="Bellair M."/>
            <person name="Blankenburg K."/>
            <person name="Chao H."/>
            <person name="Dinh H."/>
            <person name="Doddapaneni H."/>
            <person name="Dugan-Rocha S."/>
            <person name="Elkadiri S."/>
            <person name="Gnanaolivu R."/>
            <person name="Hernandez B."/>
            <person name="Skinner E."/>
            <person name="Javaid M."/>
            <person name="Lee S."/>
            <person name="Li M."/>
            <person name="Ming W."/>
            <person name="Munidasa M."/>
            <person name="Muniz J."/>
            <person name="Nguyen L."/>
            <person name="Hughes D."/>
            <person name="Osuji N."/>
            <person name="Pu L.-L."/>
            <person name="Puazo M."/>
            <person name="Qu C."/>
            <person name="Quiroz J."/>
            <person name="Raj R."/>
            <person name="Weissenberger G."/>
            <person name="Xin Y."/>
            <person name="Zou X."/>
            <person name="Han Y."/>
            <person name="Worley K."/>
            <person name="Muzny D."/>
            <person name="Gibbs R."/>
        </authorList>
    </citation>
    <scope>NUCLEOTIDE SEQUENCE</scope>
    <source>
        <strain evidence="18">Sampled in the wild</strain>
    </source>
</reference>
<evidence type="ECO:0000256" key="12">
    <source>
        <dbReference type="ARBA" id="ARBA00022843"/>
    </source>
</evidence>
<dbReference type="GO" id="GO:0000226">
    <property type="term" value="P:microtubule cytoskeleton organization"/>
    <property type="evidence" value="ECO:0007669"/>
    <property type="project" value="TreeGrafter"/>
</dbReference>
<keyword evidence="3 15" id="KW-0723">Serine/threonine-protein kinase</keyword>
<dbReference type="AlphaFoldDB" id="A0A8K0NUW2"/>
<dbReference type="SUPFAM" id="SSF56112">
    <property type="entry name" value="Protein kinase-like (PK-like)"/>
    <property type="match status" value="1"/>
</dbReference>
<evidence type="ECO:0000259" key="17">
    <source>
        <dbReference type="PROSITE" id="PS50011"/>
    </source>
</evidence>
<protein>
    <recommendedName>
        <fullName evidence="17">Protein kinase domain-containing protein</fullName>
    </recommendedName>
</protein>
<proteinExistence type="inferred from homology"/>
<dbReference type="InterPro" id="IPR047908">
    <property type="entry name" value="TSSK4_cat"/>
</dbReference>
<feature type="binding site" evidence="14">
    <location>
        <position position="103"/>
    </location>
    <ligand>
        <name>ATP</name>
        <dbReference type="ChEBI" id="CHEBI:30616"/>
    </ligand>
</feature>
<sequence length="418" mass="46935">MMCLHVRLSLSSFYLIGMKRNKNGGESPGSSHSNSGTETKAECNSNKDHLNEAERKEEPEFSQKKLTILKSHGYIIGQSIGNGSYATVKLAFSEKHQSNVAVKIVSKKQAPADYLRKFLPRELEVVKGLRHKNIIRFLQAIETTHRVYIIMEFAVNGNLLEIIRRELNIDETRAKKWFKQMSEAVEYCHKNGVTHRDIKCENLLIDGENNIKLTDFGFSRKMPQQKSFLSETFCGSYAYASPEILRGIPYHPVLADIWSMGVVLFAMVFGRLPFDDSNYNVLLKQVQKKVRFPKQPTVSTRCRALITQILAPYRVRIHMPGILDDPWLQEEVMRSASEPESDAEKSGSETVTSDTDAVPVQLITKDILKSAAGSTSKNATAASMGKECTDEDTGVTEAEESIQDTKGRETDSESSDQT</sequence>
<dbReference type="PANTHER" id="PTHR24346">
    <property type="entry name" value="MAP/MICROTUBULE AFFINITY-REGULATING KINASE"/>
    <property type="match status" value="1"/>
</dbReference>
<feature type="region of interest" description="Disordered" evidence="16">
    <location>
        <begin position="333"/>
        <end position="358"/>
    </location>
</feature>
<evidence type="ECO:0000256" key="4">
    <source>
        <dbReference type="ARBA" id="ARBA00022553"/>
    </source>
</evidence>
<evidence type="ECO:0000313" key="18">
    <source>
        <dbReference type="EMBL" id="KAG8222547.1"/>
    </source>
</evidence>
<keyword evidence="2" id="KW-0217">Developmental protein</keyword>
<keyword evidence="8" id="KW-0418">Kinase</keyword>
<feature type="compositionally biased region" description="Polar residues" evidence="16">
    <location>
        <begin position="372"/>
        <end position="381"/>
    </location>
</feature>
<evidence type="ECO:0000256" key="11">
    <source>
        <dbReference type="ARBA" id="ARBA00022842"/>
    </source>
</evidence>
<dbReference type="FunFam" id="3.30.200.20:FF:000042">
    <property type="entry name" value="Aurora kinase A"/>
    <property type="match status" value="1"/>
</dbReference>
<evidence type="ECO:0000256" key="7">
    <source>
        <dbReference type="ARBA" id="ARBA00022741"/>
    </source>
</evidence>
<dbReference type="OrthoDB" id="504170at2759"/>
<dbReference type="PROSITE" id="PS00108">
    <property type="entry name" value="PROTEIN_KINASE_ST"/>
    <property type="match status" value="1"/>
</dbReference>
<dbReference type="GO" id="GO:0050321">
    <property type="term" value="F:tau-protein kinase activity"/>
    <property type="evidence" value="ECO:0007669"/>
    <property type="project" value="TreeGrafter"/>
</dbReference>
<dbReference type="InterPro" id="IPR011009">
    <property type="entry name" value="Kinase-like_dom_sf"/>
</dbReference>
<keyword evidence="13" id="KW-0744">Spermatogenesis</keyword>
<dbReference type="InterPro" id="IPR017441">
    <property type="entry name" value="Protein_kinase_ATP_BS"/>
</dbReference>
<evidence type="ECO:0000256" key="2">
    <source>
        <dbReference type="ARBA" id="ARBA00022473"/>
    </source>
</evidence>
<comment type="cofactor">
    <cofactor evidence="1">
        <name>Mg(2+)</name>
        <dbReference type="ChEBI" id="CHEBI:18420"/>
    </cofactor>
</comment>